<evidence type="ECO:0000313" key="1">
    <source>
        <dbReference type="EMBL" id="MPD06867.1"/>
    </source>
</evidence>
<sequence length="82" mass="9056">MMAWAAAAPCRNHNKLVLAPKNGTPCLYRVEKAAFSTVTSPILKDFITKVSEVKAEFHQGSCAIDRLSGERISGILLFHKRL</sequence>
<keyword evidence="2" id="KW-1185">Reference proteome</keyword>
<gene>
    <name evidence="1" type="ORF">E2C01_102698</name>
</gene>
<proteinExistence type="predicted"/>
<name>A0A5B7KJ58_PORTR</name>
<evidence type="ECO:0000313" key="2">
    <source>
        <dbReference type="Proteomes" id="UP000324222"/>
    </source>
</evidence>
<organism evidence="1 2">
    <name type="scientific">Portunus trituberculatus</name>
    <name type="common">Swimming crab</name>
    <name type="synonym">Neptunus trituberculatus</name>
    <dbReference type="NCBI Taxonomy" id="210409"/>
    <lineage>
        <taxon>Eukaryota</taxon>
        <taxon>Metazoa</taxon>
        <taxon>Ecdysozoa</taxon>
        <taxon>Arthropoda</taxon>
        <taxon>Crustacea</taxon>
        <taxon>Multicrustacea</taxon>
        <taxon>Malacostraca</taxon>
        <taxon>Eumalacostraca</taxon>
        <taxon>Eucarida</taxon>
        <taxon>Decapoda</taxon>
        <taxon>Pleocyemata</taxon>
        <taxon>Brachyura</taxon>
        <taxon>Eubrachyura</taxon>
        <taxon>Portunoidea</taxon>
        <taxon>Portunidae</taxon>
        <taxon>Portuninae</taxon>
        <taxon>Portunus</taxon>
    </lineage>
</organism>
<comment type="caution">
    <text evidence="1">The sequence shown here is derived from an EMBL/GenBank/DDBJ whole genome shotgun (WGS) entry which is preliminary data.</text>
</comment>
<dbReference type="Proteomes" id="UP000324222">
    <property type="component" value="Unassembled WGS sequence"/>
</dbReference>
<protein>
    <submittedName>
        <fullName evidence="1">Uncharacterized protein</fullName>
    </submittedName>
</protein>
<reference evidence="1 2" key="1">
    <citation type="submission" date="2019-05" db="EMBL/GenBank/DDBJ databases">
        <title>Another draft genome of Portunus trituberculatus and its Hox gene families provides insights of decapod evolution.</title>
        <authorList>
            <person name="Jeong J.-H."/>
            <person name="Song I."/>
            <person name="Kim S."/>
            <person name="Choi T."/>
            <person name="Kim D."/>
            <person name="Ryu S."/>
            <person name="Kim W."/>
        </authorList>
    </citation>
    <scope>NUCLEOTIDE SEQUENCE [LARGE SCALE GENOMIC DNA]</scope>
    <source>
        <tissue evidence="1">Muscle</tissue>
    </source>
</reference>
<accession>A0A5B7KJ58</accession>
<dbReference type="AlphaFoldDB" id="A0A5B7KJ58"/>
<dbReference type="EMBL" id="VSRR010153398">
    <property type="protein sequence ID" value="MPD06867.1"/>
    <property type="molecule type" value="Genomic_DNA"/>
</dbReference>